<dbReference type="SUPFAM" id="SSF52540">
    <property type="entry name" value="P-loop containing nucleoside triphosphate hydrolases"/>
    <property type="match status" value="1"/>
</dbReference>
<dbReference type="HAMAP" id="MF_00039">
    <property type="entry name" value="Adenylate_kinase_AK6"/>
    <property type="match status" value="1"/>
</dbReference>
<evidence type="ECO:0000256" key="5">
    <source>
        <dbReference type="ARBA" id="ARBA00022777"/>
    </source>
</evidence>
<dbReference type="GO" id="GO:0042274">
    <property type="term" value="P:ribosomal small subunit biogenesis"/>
    <property type="evidence" value="ECO:0007669"/>
    <property type="project" value="UniProtKB-UniRule"/>
</dbReference>
<protein>
    <recommendedName>
        <fullName evidence="7">Putative adenylate kinase</fullName>
        <shortName evidence="7">AK</shortName>
        <ecNumber evidence="7">2.7.4.3</ecNumber>
    </recommendedName>
    <alternativeName>
        <fullName evidence="7">ATP-AMP transphosphorylase</fullName>
    </alternativeName>
</protein>
<name>B8D6H9_DESA1</name>
<organism evidence="8 9">
    <name type="scientific">Desulfurococcus amylolyticus (strain DSM 18924 / JCM 16383 / VKM B-2413 / 1221n)</name>
    <name type="common">Desulfurococcus kamchatkensis</name>
    <dbReference type="NCBI Taxonomy" id="490899"/>
    <lineage>
        <taxon>Archaea</taxon>
        <taxon>Thermoproteota</taxon>
        <taxon>Thermoprotei</taxon>
        <taxon>Desulfurococcales</taxon>
        <taxon>Desulfurococcaceae</taxon>
        <taxon>Desulfurococcus</taxon>
    </lineage>
</organism>
<evidence type="ECO:0000313" key="8">
    <source>
        <dbReference type="EMBL" id="ACL11710.1"/>
    </source>
</evidence>
<accession>B8D6H9</accession>
<dbReference type="InterPro" id="IPR027417">
    <property type="entry name" value="P-loop_NTPase"/>
</dbReference>
<keyword evidence="4 7" id="KW-0547">Nucleotide-binding</keyword>
<evidence type="ECO:0000256" key="6">
    <source>
        <dbReference type="ARBA" id="ARBA00022840"/>
    </source>
</evidence>
<feature type="binding site" evidence="7">
    <location>
        <position position="12"/>
    </location>
    <ligand>
        <name>ATP</name>
        <dbReference type="ChEBI" id="CHEBI:30616"/>
    </ligand>
</feature>
<dbReference type="GeneID" id="7171426"/>
<sequence>MGKIIVVAGVPGTGKTSVSRELASLTGFQLIELGRYALERGLVTGFDDERGSYVIDEDALSREVSMLAGNSEGHIIVSTHYPEILDPSVVEKVFVLRTHPLVLEKRLESRGWDRRKINENVMAEILGVVSYNALTVFGEEKIYEIDTSNTTPGEVAGLVADILSNKTVIPPGIRIDWLSVLPAEELSRFESYE</sequence>
<comment type="catalytic activity">
    <reaction evidence="7">
        <text>AMP + ATP = 2 ADP</text>
        <dbReference type="Rhea" id="RHEA:12973"/>
        <dbReference type="ChEBI" id="CHEBI:30616"/>
        <dbReference type="ChEBI" id="CHEBI:456215"/>
        <dbReference type="ChEBI" id="CHEBI:456216"/>
        <dbReference type="EC" id="2.7.4.3"/>
    </reaction>
</comment>
<dbReference type="KEGG" id="dka:DKAM_1384"/>
<dbReference type="Proteomes" id="UP000006903">
    <property type="component" value="Chromosome"/>
</dbReference>
<keyword evidence="5 7" id="KW-0418">Kinase</keyword>
<evidence type="ECO:0000313" key="9">
    <source>
        <dbReference type="Proteomes" id="UP000006903"/>
    </source>
</evidence>
<dbReference type="GO" id="GO:0004017">
    <property type="term" value="F:AMP kinase activity"/>
    <property type="evidence" value="ECO:0007669"/>
    <property type="project" value="UniProtKB-UniRule"/>
</dbReference>
<dbReference type="InterPro" id="IPR020618">
    <property type="entry name" value="Adenyl_kinase_AK6"/>
</dbReference>
<comment type="similarity">
    <text evidence="7">Belongs to the adenylate kinase family. AK6 subfamily.</text>
</comment>
<evidence type="ECO:0000256" key="4">
    <source>
        <dbReference type="ARBA" id="ARBA00022741"/>
    </source>
</evidence>
<dbReference type="GO" id="GO:0016887">
    <property type="term" value="F:ATP hydrolysis activity"/>
    <property type="evidence" value="ECO:0007669"/>
    <property type="project" value="InterPro"/>
</dbReference>
<proteinExistence type="inferred from homology"/>
<evidence type="ECO:0000256" key="2">
    <source>
        <dbReference type="ARBA" id="ARBA00022552"/>
    </source>
</evidence>
<dbReference type="AlphaFoldDB" id="B8D6H9"/>
<dbReference type="RefSeq" id="WP_012609051.1">
    <property type="nucleotide sequence ID" value="NC_011766.1"/>
</dbReference>
<feature type="binding site" evidence="7">
    <location>
        <position position="15"/>
    </location>
    <ligand>
        <name>ATP</name>
        <dbReference type="ChEBI" id="CHEBI:30616"/>
    </ligand>
</feature>
<dbReference type="GO" id="GO:0006364">
    <property type="term" value="P:rRNA processing"/>
    <property type="evidence" value="ECO:0007669"/>
    <property type="project" value="UniProtKB-KW"/>
</dbReference>
<dbReference type="eggNOG" id="arCOG01038">
    <property type="taxonomic scope" value="Archaea"/>
</dbReference>
<keyword evidence="3 7" id="KW-0808">Transferase</keyword>
<dbReference type="GO" id="GO:0005524">
    <property type="term" value="F:ATP binding"/>
    <property type="evidence" value="ECO:0007669"/>
    <property type="project" value="UniProtKB-UniRule"/>
</dbReference>
<gene>
    <name evidence="8" type="ordered locus">DKAM_1384</name>
</gene>
<dbReference type="STRING" id="490899.DKAM_1384"/>
<comment type="caution">
    <text evidence="7">Lacks conserved residue(s) required for the propagation of feature annotation.</text>
</comment>
<dbReference type="HOGENOM" id="CLU_079096_0_1_2"/>
<dbReference type="PANTHER" id="PTHR12595">
    <property type="entry name" value="POS9-ACTIVATING FACTOR FAP7-RELATED"/>
    <property type="match status" value="1"/>
</dbReference>
<comment type="function">
    <text evidence="7">Broad-specificity nucleoside monophosphate (NMP) kinase that catalyzes the reversible transfer of the terminal phosphate group between nucleoside triphosphates and monophosphates. Has also ATPase activity. Involved in the late maturation steps of the 30S ribosomal particles, specifically 16S rRNA maturation. While NMP activity is not required for ribosome maturation, ATPase activity is. Associates transiently with small ribosomal subunit protein uS11. ATP hydrolysis breaks the interaction with uS11. May temporarily remove uS11 from the ribosome to enable a conformational change of the ribosomal RNA that is needed for the final maturation step of the small ribosomal subunit.</text>
</comment>
<evidence type="ECO:0000256" key="3">
    <source>
        <dbReference type="ARBA" id="ARBA00022679"/>
    </source>
</evidence>
<feature type="binding site" evidence="7">
    <location>
        <position position="17"/>
    </location>
    <ligand>
        <name>ATP</name>
        <dbReference type="ChEBI" id="CHEBI:30616"/>
    </ligand>
</feature>
<comment type="catalytic activity">
    <reaction evidence="7">
        <text>ATP + H2O = ADP + phosphate + H(+)</text>
        <dbReference type="Rhea" id="RHEA:13065"/>
        <dbReference type="ChEBI" id="CHEBI:15377"/>
        <dbReference type="ChEBI" id="CHEBI:15378"/>
        <dbReference type="ChEBI" id="CHEBI:30616"/>
        <dbReference type="ChEBI" id="CHEBI:43474"/>
        <dbReference type="ChEBI" id="CHEBI:456216"/>
    </reaction>
</comment>
<dbReference type="EC" id="2.7.4.3" evidence="7"/>
<keyword evidence="6 7" id="KW-0067">ATP-binding</keyword>
<reference evidence="8 9" key="1">
    <citation type="journal article" date="2009" name="J. Bacteriol.">
        <title>Complete genome sequence of the anaerobic, protein-degrading hyperthermophilic crenarchaeon Desulfurococcus kamchatkensis.</title>
        <authorList>
            <person name="Ravin N.V."/>
            <person name="Mardanov A.V."/>
            <person name="Beletsky A.V."/>
            <person name="Kublanov I.V."/>
            <person name="Kolganova T.V."/>
            <person name="Lebedinsky A.V."/>
            <person name="Chernyh N.A."/>
            <person name="Bonch-Osmolovskaya E.A."/>
            <person name="Skryabin K.G."/>
        </authorList>
    </citation>
    <scope>NUCLEOTIDE SEQUENCE [LARGE SCALE GENOMIC DNA]</scope>
    <source>
        <strain evidence="9">DSM 18924 / JCM 16383 / VKM B-2413 / 1221n</strain>
    </source>
</reference>
<evidence type="ECO:0000256" key="1">
    <source>
        <dbReference type="ARBA" id="ARBA00022517"/>
    </source>
</evidence>
<dbReference type="Pfam" id="PF13238">
    <property type="entry name" value="AAA_18"/>
    <property type="match status" value="1"/>
</dbReference>
<keyword evidence="1 7" id="KW-0690">Ribosome biogenesis</keyword>
<evidence type="ECO:0000256" key="7">
    <source>
        <dbReference type="HAMAP-Rule" id="MF_00039"/>
    </source>
</evidence>
<dbReference type="EMBL" id="CP001140">
    <property type="protein sequence ID" value="ACL11710.1"/>
    <property type="molecule type" value="Genomic_DNA"/>
</dbReference>
<feature type="binding site" evidence="7">
    <location>
        <position position="110"/>
    </location>
    <ligand>
        <name>ATP</name>
        <dbReference type="ChEBI" id="CHEBI:30616"/>
    </ligand>
</feature>
<feature type="binding site" evidence="7">
    <location>
        <position position="14"/>
    </location>
    <ligand>
        <name>ATP</name>
        <dbReference type="ChEBI" id="CHEBI:30616"/>
    </ligand>
</feature>
<comment type="subunit">
    <text evidence="7">Interacts with uS11. Not a structural component of 40S pre-ribosomes, but transiently interacts with them by binding to uS11.</text>
</comment>
<dbReference type="Gene3D" id="3.40.50.300">
    <property type="entry name" value="P-loop containing nucleotide triphosphate hydrolases"/>
    <property type="match status" value="1"/>
</dbReference>
<dbReference type="PANTHER" id="PTHR12595:SF0">
    <property type="entry name" value="ADENYLATE KINASE ISOENZYME 6"/>
    <property type="match status" value="1"/>
</dbReference>
<keyword evidence="2 7" id="KW-0698">rRNA processing</keyword>
<feature type="binding site" evidence="7">
    <location>
        <position position="16"/>
    </location>
    <ligand>
        <name>ATP</name>
        <dbReference type="ChEBI" id="CHEBI:30616"/>
    </ligand>
</feature>
<feature type="region of interest" description="LID" evidence="7">
    <location>
        <begin position="109"/>
        <end position="119"/>
    </location>
</feature>